<proteinExistence type="predicted"/>
<evidence type="ECO:0000313" key="4">
    <source>
        <dbReference type="EMBL" id="MCD2194665.1"/>
    </source>
</evidence>
<dbReference type="Gene3D" id="2.60.40.650">
    <property type="match status" value="1"/>
</dbReference>
<feature type="transmembrane region" description="Helical" evidence="1">
    <location>
        <begin position="111"/>
        <end position="129"/>
    </location>
</feature>
<keyword evidence="1" id="KW-0472">Membrane</keyword>
<reference evidence="4 5" key="1">
    <citation type="submission" date="2021-11" db="EMBL/GenBank/DDBJ databases">
        <title>Draft genome sequence of Actinomycetospora sp. SF1 isolated from the rhizosphere soil.</title>
        <authorList>
            <person name="Duangmal K."/>
            <person name="Chantavorakit T."/>
        </authorList>
    </citation>
    <scope>NUCLEOTIDE SEQUENCE [LARGE SCALE GENOMIC DNA]</scope>
    <source>
        <strain evidence="4 5">TBRC 5722</strain>
    </source>
</reference>
<feature type="domain" description="Oxidoreductase molybdopterin-binding" evidence="2">
    <location>
        <begin position="254"/>
        <end position="402"/>
    </location>
</feature>
<evidence type="ECO:0000259" key="2">
    <source>
        <dbReference type="Pfam" id="PF00174"/>
    </source>
</evidence>
<dbReference type="InterPro" id="IPR000572">
    <property type="entry name" value="OxRdtase_Mopterin-bd_dom"/>
</dbReference>
<feature type="domain" description="Moybdenum cofactor oxidoreductase dimerisation" evidence="3">
    <location>
        <begin position="419"/>
        <end position="526"/>
    </location>
</feature>
<dbReference type="PANTHER" id="PTHR19372">
    <property type="entry name" value="SULFITE REDUCTASE"/>
    <property type="match status" value="1"/>
</dbReference>
<dbReference type="SUPFAM" id="SSF81296">
    <property type="entry name" value="E set domains"/>
    <property type="match status" value="1"/>
</dbReference>
<keyword evidence="1" id="KW-1133">Transmembrane helix</keyword>
<evidence type="ECO:0000256" key="1">
    <source>
        <dbReference type="SAM" id="Phobius"/>
    </source>
</evidence>
<sequence>MTTDTDPPAAPAADPGTGVLRPPVAGAIGVLAVAVALGVGDLVAAFAAAPSSPFLAVGNQFIRLTPEALKEFATSTFGVHDKQVLLAGMAVVITAVAVLAGLLSRRTPVPGLTLVVVLGLVGATCAAAAPTFTVGYLVAPAVALVAGAATFAVLHRLARRAERPDPDRRLTDPSAGRRRLLLGLGVALAGAGITGFLGRRFAAAADVAASRADAALPPPTGPPVVPPPAADFAASGTPTWLTPNDQFYRIDTALQVPQVSTADFTLRIHGLVQRELTLNYDQLRGRGLVEAPITMCCVSNDVGGNLISNSVFLGVPLRTLLAEAGVRPGATQIASTSVDGFTTGTPVAACTDGRNAMLALGMNGQPLPVEHGFPVRMVVPGLYGYVSGCKWITDIELTTFEAFQPYWEQRGWAAMGPIKTQSRIDVPQSQAAVTAGRVTVAGTAWAQHRGVARVEVRADAGPWQTAELAADASIDTWRMWRTVLQLAPGDHTLQVRATDATGATQPEALTSTIPDGATGWHTVVVTAF</sequence>
<dbReference type="SUPFAM" id="SSF56524">
    <property type="entry name" value="Oxidoreductase molybdopterin-binding domain"/>
    <property type="match status" value="1"/>
</dbReference>
<dbReference type="EMBL" id="JAJNDB010000002">
    <property type="protein sequence ID" value="MCD2194665.1"/>
    <property type="molecule type" value="Genomic_DNA"/>
</dbReference>
<protein>
    <submittedName>
        <fullName evidence="4">Molybdopterin-dependent oxidoreductase</fullName>
    </submittedName>
</protein>
<evidence type="ECO:0000259" key="3">
    <source>
        <dbReference type="Pfam" id="PF03404"/>
    </source>
</evidence>
<dbReference type="Pfam" id="PF00174">
    <property type="entry name" value="Oxidored_molyb"/>
    <property type="match status" value="1"/>
</dbReference>
<gene>
    <name evidence="4" type="ORF">LQ327_14930</name>
</gene>
<dbReference type="InterPro" id="IPR005066">
    <property type="entry name" value="MoCF_OxRdtse_dimer"/>
</dbReference>
<dbReference type="Gene3D" id="3.90.420.10">
    <property type="entry name" value="Oxidoreductase, molybdopterin-binding domain"/>
    <property type="match status" value="1"/>
</dbReference>
<dbReference type="RefSeq" id="WP_230734840.1">
    <property type="nucleotide sequence ID" value="NZ_JAJNDB010000002.1"/>
</dbReference>
<feature type="transmembrane region" description="Helical" evidence="1">
    <location>
        <begin position="84"/>
        <end position="104"/>
    </location>
</feature>
<organism evidence="4 5">
    <name type="scientific">Actinomycetospora endophytica</name>
    <dbReference type="NCBI Taxonomy" id="2291215"/>
    <lineage>
        <taxon>Bacteria</taxon>
        <taxon>Bacillati</taxon>
        <taxon>Actinomycetota</taxon>
        <taxon>Actinomycetes</taxon>
        <taxon>Pseudonocardiales</taxon>
        <taxon>Pseudonocardiaceae</taxon>
        <taxon>Actinomycetospora</taxon>
    </lineage>
</organism>
<keyword evidence="5" id="KW-1185">Reference proteome</keyword>
<evidence type="ECO:0000313" key="5">
    <source>
        <dbReference type="Proteomes" id="UP001199469"/>
    </source>
</evidence>
<feature type="transmembrane region" description="Helical" evidence="1">
    <location>
        <begin position="179"/>
        <end position="198"/>
    </location>
</feature>
<accession>A0ABS8P8T1</accession>
<dbReference type="InterPro" id="IPR014756">
    <property type="entry name" value="Ig_E-set"/>
</dbReference>
<dbReference type="Proteomes" id="UP001199469">
    <property type="component" value="Unassembled WGS sequence"/>
</dbReference>
<keyword evidence="1" id="KW-0812">Transmembrane</keyword>
<feature type="transmembrane region" description="Helical" evidence="1">
    <location>
        <begin position="135"/>
        <end position="158"/>
    </location>
</feature>
<feature type="transmembrane region" description="Helical" evidence="1">
    <location>
        <begin position="24"/>
        <end position="49"/>
    </location>
</feature>
<comment type="caution">
    <text evidence="4">The sequence shown here is derived from an EMBL/GenBank/DDBJ whole genome shotgun (WGS) entry which is preliminary data.</text>
</comment>
<dbReference type="Pfam" id="PF03404">
    <property type="entry name" value="Mo-co_dimer"/>
    <property type="match status" value="1"/>
</dbReference>
<dbReference type="InterPro" id="IPR036374">
    <property type="entry name" value="OxRdtase_Mopterin-bd_sf"/>
</dbReference>
<dbReference type="PANTHER" id="PTHR19372:SF7">
    <property type="entry name" value="SULFITE OXIDASE, MITOCHONDRIAL"/>
    <property type="match status" value="1"/>
</dbReference>
<name>A0ABS8P8T1_9PSEU</name>